<accession>A0AAN7W530</accession>
<sequence length="186" mass="21164">MAEQHLPSPPYPGDEILPSAVMVYDQTRIMSATPADIWPWIVQLGKGRGGWYCPASWEKWMPVSWRASRTINPTWQDLKPGDRVDDYGLSVEDYFDVVAIEPRKYLIYKSDRYGASFTWTLMLHDLEPLSSGTEARTLVHLRFRGSIAATGLKQRVLVAGGRFMDSVFTWPMLQGMAERVERSHAA</sequence>
<reference evidence="1" key="1">
    <citation type="submission" date="2023-08" db="EMBL/GenBank/DDBJ databases">
        <title>Black Yeasts Isolated from many extreme environments.</title>
        <authorList>
            <person name="Coleine C."/>
            <person name="Stajich J.E."/>
            <person name="Selbmann L."/>
        </authorList>
    </citation>
    <scope>NUCLEOTIDE SEQUENCE</scope>
    <source>
        <strain evidence="1">CCFEE 5810</strain>
    </source>
</reference>
<evidence type="ECO:0000313" key="1">
    <source>
        <dbReference type="EMBL" id="KAK5694302.1"/>
    </source>
</evidence>
<evidence type="ECO:0008006" key="3">
    <source>
        <dbReference type="Google" id="ProtNLM"/>
    </source>
</evidence>
<gene>
    <name evidence="1" type="ORF">LTR97_009924</name>
</gene>
<dbReference type="EMBL" id="JAVRQU010000016">
    <property type="protein sequence ID" value="KAK5694302.1"/>
    <property type="molecule type" value="Genomic_DNA"/>
</dbReference>
<dbReference type="AlphaFoldDB" id="A0AAN7W530"/>
<dbReference type="Proteomes" id="UP001310594">
    <property type="component" value="Unassembled WGS sequence"/>
</dbReference>
<organism evidence="1 2">
    <name type="scientific">Elasticomyces elasticus</name>
    <dbReference type="NCBI Taxonomy" id="574655"/>
    <lineage>
        <taxon>Eukaryota</taxon>
        <taxon>Fungi</taxon>
        <taxon>Dikarya</taxon>
        <taxon>Ascomycota</taxon>
        <taxon>Pezizomycotina</taxon>
        <taxon>Dothideomycetes</taxon>
        <taxon>Dothideomycetidae</taxon>
        <taxon>Mycosphaerellales</taxon>
        <taxon>Teratosphaeriaceae</taxon>
        <taxon>Elasticomyces</taxon>
    </lineage>
</organism>
<proteinExistence type="predicted"/>
<dbReference type="SUPFAM" id="SSF55961">
    <property type="entry name" value="Bet v1-like"/>
    <property type="match status" value="1"/>
</dbReference>
<name>A0AAN7W530_9PEZI</name>
<protein>
    <recommendedName>
        <fullName evidence="3">SRPBCC family protein</fullName>
    </recommendedName>
</protein>
<evidence type="ECO:0000313" key="2">
    <source>
        <dbReference type="Proteomes" id="UP001310594"/>
    </source>
</evidence>
<comment type="caution">
    <text evidence="1">The sequence shown here is derived from an EMBL/GenBank/DDBJ whole genome shotgun (WGS) entry which is preliminary data.</text>
</comment>